<dbReference type="STRING" id="1765655.AMR74_00170"/>
<reference evidence="1 2" key="1">
    <citation type="submission" date="2015-08" db="EMBL/GenBank/DDBJ databases">
        <title>Genomes of Isolates from Cabo Rojo, PR.</title>
        <authorList>
            <person name="Sanchez-Nieves R.L."/>
            <person name="Montalvo-Rodriguez R."/>
        </authorList>
    </citation>
    <scope>NUCLEOTIDE SEQUENCE [LARGE SCALE GENOMIC DNA]</scope>
    <source>
        <strain evidence="1 2">5</strain>
    </source>
</reference>
<organism evidence="1 2">
    <name type="scientific">Halorubrum tropicale</name>
    <dbReference type="NCBI Taxonomy" id="1765655"/>
    <lineage>
        <taxon>Archaea</taxon>
        <taxon>Methanobacteriati</taxon>
        <taxon>Methanobacteriota</taxon>
        <taxon>Stenosarchaea group</taxon>
        <taxon>Halobacteria</taxon>
        <taxon>Halobacteriales</taxon>
        <taxon>Haloferacaceae</taxon>
        <taxon>Halorubrum</taxon>
    </lineage>
</organism>
<evidence type="ECO:0008006" key="3">
    <source>
        <dbReference type="Google" id="ProtNLM"/>
    </source>
</evidence>
<dbReference type="Proteomes" id="UP000037747">
    <property type="component" value="Unassembled WGS sequence"/>
</dbReference>
<accession>A0A0N0UAU6</accession>
<dbReference type="AlphaFoldDB" id="A0A0N0UAU6"/>
<dbReference type="OrthoDB" id="183538at2157"/>
<dbReference type="RefSeq" id="WP_053770068.1">
    <property type="nucleotide sequence ID" value="NZ_LIST01000001.1"/>
</dbReference>
<dbReference type="EMBL" id="LIST01000001">
    <property type="protein sequence ID" value="KOX97364.1"/>
    <property type="molecule type" value="Genomic_DNA"/>
</dbReference>
<keyword evidence="2" id="KW-1185">Reference proteome</keyword>
<evidence type="ECO:0000313" key="2">
    <source>
        <dbReference type="Proteomes" id="UP000037747"/>
    </source>
</evidence>
<dbReference type="PATRIC" id="fig|1705389.3.peg.276"/>
<comment type="caution">
    <text evidence="1">The sequence shown here is derived from an EMBL/GenBank/DDBJ whole genome shotgun (WGS) entry which is preliminary data.</text>
</comment>
<name>A0A0N0UAU6_9EURY</name>
<gene>
    <name evidence="1" type="ORF">AMR74_00170</name>
</gene>
<sequence>MSSPRSLFRTVVNKNAPHETRKAAISELAEIDATTQLRVIVVADGLNGSFRRNALNALGRCRATTELGELVDDASLPTALRERADRLR</sequence>
<protein>
    <recommendedName>
        <fullName evidence="3">HEAT repeat domain-containing protein</fullName>
    </recommendedName>
</protein>
<proteinExistence type="predicted"/>
<evidence type="ECO:0000313" key="1">
    <source>
        <dbReference type="EMBL" id="KOX97364.1"/>
    </source>
</evidence>